<dbReference type="ExpressionAtlas" id="A0A3L6G8M0">
    <property type="expression patterns" value="baseline and differential"/>
</dbReference>
<dbReference type="Proteomes" id="UP000251960">
    <property type="component" value="Chromosome 10"/>
</dbReference>
<evidence type="ECO:0000256" key="1">
    <source>
        <dbReference type="SAM" id="Phobius"/>
    </source>
</evidence>
<keyword evidence="1" id="KW-0472">Membrane</keyword>
<dbReference type="PANTHER" id="PTHR33979:SF2">
    <property type="entry name" value="PEPTIDASE M50B-LIKE-DOMAIN-CONTAINING PROTEIN"/>
    <property type="match status" value="1"/>
</dbReference>
<dbReference type="PANTHER" id="PTHR33979">
    <property type="entry name" value="OS02G0221600 PROTEIN"/>
    <property type="match status" value="1"/>
</dbReference>
<reference evidence="2" key="1">
    <citation type="journal article" date="2018" name="Nat. Genet.">
        <title>Extensive intraspecific gene order and gene structural variations between Mo17 and other maize genomes.</title>
        <authorList>
            <person name="Sun S."/>
            <person name="Zhou Y."/>
            <person name="Chen J."/>
            <person name="Shi J."/>
            <person name="Zhao H."/>
            <person name="Zhao H."/>
            <person name="Song W."/>
            <person name="Zhang M."/>
            <person name="Cui Y."/>
            <person name="Dong X."/>
            <person name="Liu H."/>
            <person name="Ma X."/>
            <person name="Jiao Y."/>
            <person name="Wang B."/>
            <person name="Wei X."/>
            <person name="Stein J.C."/>
            <person name="Glaubitz J.C."/>
            <person name="Lu F."/>
            <person name="Yu G."/>
            <person name="Liang C."/>
            <person name="Fengler K."/>
            <person name="Li B."/>
            <person name="Rafalski A."/>
            <person name="Schnable P.S."/>
            <person name="Ware D.H."/>
            <person name="Buckler E.S."/>
            <person name="Lai J."/>
        </authorList>
    </citation>
    <scope>NUCLEOTIDE SEQUENCE [LARGE SCALE GENOMIC DNA]</scope>
    <source>
        <tissue evidence="2">Seedling</tissue>
    </source>
</reference>
<dbReference type="Pfam" id="PF13398">
    <property type="entry name" value="Peptidase_M50B"/>
    <property type="match status" value="1"/>
</dbReference>
<organism evidence="2">
    <name type="scientific">Zea mays</name>
    <name type="common">Maize</name>
    <dbReference type="NCBI Taxonomy" id="4577"/>
    <lineage>
        <taxon>Eukaryota</taxon>
        <taxon>Viridiplantae</taxon>
        <taxon>Streptophyta</taxon>
        <taxon>Embryophyta</taxon>
        <taxon>Tracheophyta</taxon>
        <taxon>Spermatophyta</taxon>
        <taxon>Magnoliopsida</taxon>
        <taxon>Liliopsida</taxon>
        <taxon>Poales</taxon>
        <taxon>Poaceae</taxon>
        <taxon>PACMAD clade</taxon>
        <taxon>Panicoideae</taxon>
        <taxon>Andropogonodae</taxon>
        <taxon>Andropogoneae</taxon>
        <taxon>Tripsacinae</taxon>
        <taxon>Zea</taxon>
    </lineage>
</organism>
<dbReference type="AlphaFoldDB" id="A0A3L6G8M0"/>
<keyword evidence="1" id="KW-0812">Transmembrane</keyword>
<protein>
    <submittedName>
        <fullName evidence="2">Uncharacterized protein</fullName>
    </submittedName>
</protein>
<comment type="caution">
    <text evidence="2">The sequence shown here is derived from an EMBL/GenBank/DDBJ whole genome shotgun (WGS) entry which is preliminary data.</text>
</comment>
<dbReference type="EMBL" id="NCVQ01000002">
    <property type="protein sequence ID" value="PWZ44947.1"/>
    <property type="molecule type" value="Genomic_DNA"/>
</dbReference>
<gene>
    <name evidence="2" type="ORF">Zm00014a_033832</name>
</gene>
<sequence>MQPRPSLSLGSCARTRACFQFDRARSLPRAISIRCRAAPAHPLPRIRAGGSKSRSAQGDQRMAVNWELQGCCHCDQRIFIAAIGVSTVVILLLWRTFLLTPFKLIIVFLHETSHALACRLTCGDGFSRDAGLAMEAIHSLSASKSSYPMVDLTQLFMTATQEGKKLESQGQILRVVTRSVDPASRQLSSQKQKIVDAIVKARWCSNLAPILSSLNLAFTLDCDLPIGDMKVAASFEELRKDTDGAKTRFVSPRRRRMNPELFDEQEERA</sequence>
<evidence type="ECO:0000313" key="2">
    <source>
        <dbReference type="EMBL" id="PWZ44947.1"/>
    </source>
</evidence>
<name>A0A3L6G8M0_MAIZE</name>
<feature type="transmembrane region" description="Helical" evidence="1">
    <location>
        <begin position="78"/>
        <end position="98"/>
    </location>
</feature>
<dbReference type="InterPro" id="IPR049500">
    <property type="entry name" value="Peptidase_M50B-like"/>
</dbReference>
<keyword evidence="1" id="KW-1133">Transmembrane helix</keyword>
<proteinExistence type="predicted"/>
<accession>A0A3L6G8M0</accession>